<evidence type="ECO:0000313" key="3">
    <source>
        <dbReference type="Proteomes" id="UP000700334"/>
    </source>
</evidence>
<name>A0A8J5ZSA7_GALPY</name>
<feature type="region of interest" description="Disordered" evidence="1">
    <location>
        <begin position="63"/>
        <end position="88"/>
    </location>
</feature>
<comment type="caution">
    <text evidence="2">The sequence shown here is derived from an EMBL/GenBank/DDBJ whole genome shotgun (WGS) entry which is preliminary data.</text>
</comment>
<feature type="region of interest" description="Disordered" evidence="1">
    <location>
        <begin position="468"/>
        <end position="492"/>
    </location>
</feature>
<evidence type="ECO:0000256" key="1">
    <source>
        <dbReference type="SAM" id="MobiDB-lite"/>
    </source>
</evidence>
<dbReference type="Proteomes" id="UP000700334">
    <property type="component" value="Unassembled WGS sequence"/>
</dbReference>
<evidence type="ECO:0000313" key="2">
    <source>
        <dbReference type="EMBL" id="KAG8506443.1"/>
    </source>
</evidence>
<protein>
    <submittedName>
        <fullName evidence="2">Uncharacterized protein</fullName>
    </submittedName>
</protein>
<reference evidence="2" key="1">
    <citation type="journal article" date="2021" name="Evol. Appl.">
        <title>The genome of the Pyrenean desman and the effects of bottlenecks and inbreeding on the genomic landscape of an endangered species.</title>
        <authorList>
            <person name="Escoda L."/>
            <person name="Castresana J."/>
        </authorList>
    </citation>
    <scope>NUCLEOTIDE SEQUENCE</scope>
    <source>
        <strain evidence="2">IBE-C5619</strain>
    </source>
</reference>
<feature type="compositionally biased region" description="Pro residues" evidence="1">
    <location>
        <begin position="349"/>
        <end position="359"/>
    </location>
</feature>
<feature type="region of interest" description="Disordered" evidence="1">
    <location>
        <begin position="121"/>
        <end position="387"/>
    </location>
</feature>
<sequence>MASDPPPPSLLLWWPPPGAPRGPLRPGCPGPRRVLPSLCAVPSSVSPLCRPCLQLSLSAPFSTRRTPWRDPQPSLGEPPPVGGRTVRMGLSCQRPAGAEPVGAPCPQALLEEAEGPLGLEARGLRCPRSPLLPGQRRGPSGARWWSGRHLPGCFPFGPPGGPQPGAGSHQVSAPQPRRPGLRSPSRAAGPILARPTRQKVGAGPTAGGADVLDPAPQPATPQALGGQPPGLSRRMGHPPPPGARTSSEGQPAGAQQLGCPGPCDGQAGASSRPPPRLPGLGPVSSPTALVTTELEGHPPPRCPDHPQRCLTTRQVLSPAQETALEPPPPQAGPGQAGSAPSFGAGSGSPLPPPGAPCYPRPSSSTPDLADAPQPAGQGVVSGSGWEGVSRRLRLKETSLDPLASWTSTEHAGRAGQRVVPDRPASSPRVTRPRARCPASWTSCVAPRRALRCARARRVCAARRLAVTCQPRPPPRRPPRLLSPAQGTTRAHASLSPTAIARLPRPHAHRKAAGASSPAAQDPSPPAPPATAGCAASFPLRVQALTLAAILHGSQGDVLG</sequence>
<accession>A0A8J5ZSA7</accession>
<feature type="compositionally biased region" description="Polar residues" evidence="1">
    <location>
        <begin position="309"/>
        <end position="320"/>
    </location>
</feature>
<dbReference type="AlphaFoldDB" id="A0A8J5ZSA7"/>
<feature type="region of interest" description="Disordered" evidence="1">
    <location>
        <begin position="403"/>
        <end position="436"/>
    </location>
</feature>
<proteinExistence type="predicted"/>
<feature type="compositionally biased region" description="Basic and acidic residues" evidence="1">
    <location>
        <begin position="294"/>
        <end position="307"/>
    </location>
</feature>
<organism evidence="2 3">
    <name type="scientific">Galemys pyrenaicus</name>
    <name type="common">Iberian desman</name>
    <name type="synonym">Pyrenean desman</name>
    <dbReference type="NCBI Taxonomy" id="202257"/>
    <lineage>
        <taxon>Eukaryota</taxon>
        <taxon>Metazoa</taxon>
        <taxon>Chordata</taxon>
        <taxon>Craniata</taxon>
        <taxon>Vertebrata</taxon>
        <taxon>Euteleostomi</taxon>
        <taxon>Mammalia</taxon>
        <taxon>Eutheria</taxon>
        <taxon>Laurasiatheria</taxon>
        <taxon>Eulipotyphla</taxon>
        <taxon>Talpidae</taxon>
        <taxon>Galemys</taxon>
    </lineage>
</organism>
<feature type="compositionally biased region" description="Low complexity" evidence="1">
    <location>
        <begin position="512"/>
        <end position="521"/>
    </location>
</feature>
<feature type="compositionally biased region" description="Low complexity" evidence="1">
    <location>
        <begin position="332"/>
        <end position="343"/>
    </location>
</feature>
<dbReference type="EMBL" id="JAGFMF010012160">
    <property type="protein sequence ID" value="KAG8506443.1"/>
    <property type="molecule type" value="Genomic_DNA"/>
</dbReference>
<feature type="region of interest" description="Disordered" evidence="1">
    <location>
        <begin position="505"/>
        <end position="531"/>
    </location>
</feature>
<gene>
    <name evidence="2" type="ORF">J0S82_010360</name>
</gene>
<keyword evidence="3" id="KW-1185">Reference proteome</keyword>